<dbReference type="InterPro" id="IPR033379">
    <property type="entry name" value="Acid_Pase_AS"/>
</dbReference>
<dbReference type="PANTHER" id="PTHR11567:SF205">
    <property type="entry name" value="GH28721P-RELATED"/>
    <property type="match status" value="1"/>
</dbReference>
<comment type="catalytic activity">
    <reaction evidence="1">
        <text>a phosphate monoester + H2O = an alcohol + phosphate</text>
        <dbReference type="Rhea" id="RHEA:15017"/>
        <dbReference type="ChEBI" id="CHEBI:15377"/>
        <dbReference type="ChEBI" id="CHEBI:30879"/>
        <dbReference type="ChEBI" id="CHEBI:43474"/>
        <dbReference type="ChEBI" id="CHEBI:67140"/>
        <dbReference type="EC" id="3.1.3.2"/>
    </reaction>
</comment>
<keyword evidence="3" id="KW-0732">Signal</keyword>
<dbReference type="RefSeq" id="XP_016843931.1">
    <property type="nucleotide sequence ID" value="XM_016988442.3"/>
</dbReference>
<dbReference type="SMR" id="A0A7M7IV01"/>
<dbReference type="GO" id="GO:0003993">
    <property type="term" value="F:acid phosphatase activity"/>
    <property type="evidence" value="ECO:0007669"/>
    <property type="project" value="UniProtKB-EC"/>
</dbReference>
<dbReference type="Proteomes" id="UP000002358">
    <property type="component" value="Chromosome 1"/>
</dbReference>
<feature type="chain" id="PRO_5029880559" evidence="3">
    <location>
        <begin position="20"/>
        <end position="371"/>
    </location>
</feature>
<dbReference type="GeneID" id="100679248"/>
<dbReference type="PROSITE" id="PS51257">
    <property type="entry name" value="PROKAR_LIPOPROTEIN"/>
    <property type="match status" value="1"/>
</dbReference>
<dbReference type="InterPro" id="IPR029033">
    <property type="entry name" value="His_PPase_superfam"/>
</dbReference>
<reference evidence="4" key="1">
    <citation type="submission" date="2021-01" db="UniProtKB">
        <authorList>
            <consortium name="EnsemblMetazoa"/>
        </authorList>
    </citation>
    <scope>IDENTIFICATION</scope>
</reference>
<dbReference type="KEGG" id="nvi:100679248"/>
<sequence>MKAILRFSLCFVLLLGCDSANFTSPSNFKLELLQVLFRHGDRTATKTEVYKNDPYIQHYEDLGYGVLTKVGMERMYKIGQMLRERYDNFLGDYKDGQVYAYSSDTGRTKQSLQLVLAGLYPPSNETAWRTEIKWTPIPTNYDKEKFNFLSSIDACTTYRPMQGQVEEWPEVKKMFEKHSDFVKEIRNKTGEVYSPTSRLYRLYNNLRAALSMGLSLPDWCSKEDYEKLEELAHLSYLVLTHTPLMSRIATGPTVEKFLENIEESGKGLDGKAVYLYSGHDVNIAQFCNAHNFTEVPKIPDYGSALIVEKLRGPDSQVYVRFIMWTGAGGELLVPINVKGCGYECPVSRYKSLVASILPDGESRSCFPTCET</sequence>
<keyword evidence="5" id="KW-1185">Reference proteome</keyword>
<dbReference type="PROSITE" id="PS00616">
    <property type="entry name" value="HIS_ACID_PHOSPHAT_1"/>
    <property type="match status" value="1"/>
</dbReference>
<proteinExistence type="inferred from homology"/>
<dbReference type="PANTHER" id="PTHR11567">
    <property type="entry name" value="ACID PHOSPHATASE-RELATED"/>
    <property type="match status" value="1"/>
</dbReference>
<dbReference type="InterPro" id="IPR050645">
    <property type="entry name" value="Histidine_acid_phosphatase"/>
</dbReference>
<dbReference type="AlphaFoldDB" id="A0A7M7IV01"/>
<evidence type="ECO:0000256" key="2">
    <source>
        <dbReference type="ARBA" id="ARBA00005375"/>
    </source>
</evidence>
<dbReference type="InterPro" id="IPR000560">
    <property type="entry name" value="His_Pase_clade-2"/>
</dbReference>
<evidence type="ECO:0000256" key="1">
    <source>
        <dbReference type="ARBA" id="ARBA00000032"/>
    </source>
</evidence>
<evidence type="ECO:0000313" key="4">
    <source>
        <dbReference type="EnsemblMetazoa" id="XP_016843931"/>
    </source>
</evidence>
<dbReference type="Pfam" id="PF00328">
    <property type="entry name" value="His_Phos_2"/>
    <property type="match status" value="1"/>
</dbReference>
<evidence type="ECO:0000256" key="3">
    <source>
        <dbReference type="SAM" id="SignalP"/>
    </source>
</evidence>
<dbReference type="InParanoid" id="A0A7M7IV01"/>
<dbReference type="CDD" id="cd07061">
    <property type="entry name" value="HP_HAP_like"/>
    <property type="match status" value="1"/>
</dbReference>
<dbReference type="OrthoDB" id="10257284at2759"/>
<protein>
    <submittedName>
        <fullName evidence="4">Uncharacterized protein</fullName>
    </submittedName>
</protein>
<comment type="similarity">
    <text evidence="2">Belongs to the histidine acid phosphatase family.</text>
</comment>
<organism evidence="4 5">
    <name type="scientific">Nasonia vitripennis</name>
    <name type="common">Parasitic wasp</name>
    <dbReference type="NCBI Taxonomy" id="7425"/>
    <lineage>
        <taxon>Eukaryota</taxon>
        <taxon>Metazoa</taxon>
        <taxon>Ecdysozoa</taxon>
        <taxon>Arthropoda</taxon>
        <taxon>Hexapoda</taxon>
        <taxon>Insecta</taxon>
        <taxon>Pterygota</taxon>
        <taxon>Neoptera</taxon>
        <taxon>Endopterygota</taxon>
        <taxon>Hymenoptera</taxon>
        <taxon>Apocrita</taxon>
        <taxon>Proctotrupomorpha</taxon>
        <taxon>Chalcidoidea</taxon>
        <taxon>Pteromalidae</taxon>
        <taxon>Pteromalinae</taxon>
        <taxon>Nasonia</taxon>
    </lineage>
</organism>
<dbReference type="SUPFAM" id="SSF53254">
    <property type="entry name" value="Phosphoglycerate mutase-like"/>
    <property type="match status" value="1"/>
</dbReference>
<feature type="signal peptide" evidence="3">
    <location>
        <begin position="1"/>
        <end position="19"/>
    </location>
</feature>
<dbReference type="EnsemblMetazoa" id="XM_016988442">
    <property type="protein sequence ID" value="XP_016843931"/>
    <property type="gene ID" value="LOC100679248"/>
</dbReference>
<dbReference type="Gene3D" id="3.40.50.1240">
    <property type="entry name" value="Phosphoglycerate mutase-like"/>
    <property type="match status" value="1"/>
</dbReference>
<accession>A0A7M7IV01</accession>
<name>A0A7M7IV01_NASVI</name>
<evidence type="ECO:0000313" key="5">
    <source>
        <dbReference type="Proteomes" id="UP000002358"/>
    </source>
</evidence>